<dbReference type="EMBL" id="KQ971348">
    <property type="protein sequence ID" value="KYB26914.1"/>
    <property type="molecule type" value="Genomic_DNA"/>
</dbReference>
<keyword evidence="2" id="KW-1185">Reference proteome</keyword>
<dbReference type="OrthoDB" id="6739642at2759"/>
<accession>A0A139WG91</accession>
<sequence>MDSKSIKKEVPAEDYILIEDEVKVEETCVQEPPTSVIIEERLPVCSMCKCGFQRGTSVKFWHESDLYKCNKCILHSRLSQVFKSKFFAPKRKRGNYPGTKRKKQPMLEDDSSRDSDVVIVESEEETINSIFVTKVLYVCSVCKVKFERSGKVGLKEASDWSKCNKCILHCRLNSIITPARKRKNQVK</sequence>
<dbReference type="Proteomes" id="UP000007266">
    <property type="component" value="Linkage group 6"/>
</dbReference>
<reference evidence="1 2" key="1">
    <citation type="journal article" date="2008" name="Nature">
        <title>The genome of the model beetle and pest Tribolium castaneum.</title>
        <authorList>
            <consortium name="Tribolium Genome Sequencing Consortium"/>
            <person name="Richards S."/>
            <person name="Gibbs R.A."/>
            <person name="Weinstock G.M."/>
            <person name="Brown S.J."/>
            <person name="Denell R."/>
            <person name="Beeman R.W."/>
            <person name="Gibbs R."/>
            <person name="Beeman R.W."/>
            <person name="Brown S.J."/>
            <person name="Bucher G."/>
            <person name="Friedrich M."/>
            <person name="Grimmelikhuijzen C.J."/>
            <person name="Klingler M."/>
            <person name="Lorenzen M."/>
            <person name="Richards S."/>
            <person name="Roth S."/>
            <person name="Schroder R."/>
            <person name="Tautz D."/>
            <person name="Zdobnov E.M."/>
            <person name="Muzny D."/>
            <person name="Gibbs R.A."/>
            <person name="Weinstock G.M."/>
            <person name="Attaway T."/>
            <person name="Bell S."/>
            <person name="Buhay C.J."/>
            <person name="Chandrabose M.N."/>
            <person name="Chavez D."/>
            <person name="Clerk-Blankenburg K.P."/>
            <person name="Cree A."/>
            <person name="Dao M."/>
            <person name="Davis C."/>
            <person name="Chacko J."/>
            <person name="Dinh H."/>
            <person name="Dugan-Rocha S."/>
            <person name="Fowler G."/>
            <person name="Garner T.T."/>
            <person name="Garnes J."/>
            <person name="Gnirke A."/>
            <person name="Hawes A."/>
            <person name="Hernandez J."/>
            <person name="Hines S."/>
            <person name="Holder M."/>
            <person name="Hume J."/>
            <person name="Jhangiani S.N."/>
            <person name="Joshi V."/>
            <person name="Khan Z.M."/>
            <person name="Jackson L."/>
            <person name="Kovar C."/>
            <person name="Kowis A."/>
            <person name="Lee S."/>
            <person name="Lewis L.R."/>
            <person name="Margolis J."/>
            <person name="Morgan M."/>
            <person name="Nazareth L.V."/>
            <person name="Nguyen N."/>
            <person name="Okwuonu G."/>
            <person name="Parker D."/>
            <person name="Richards S."/>
            <person name="Ruiz S.J."/>
            <person name="Santibanez J."/>
            <person name="Savard J."/>
            <person name="Scherer S.E."/>
            <person name="Schneider B."/>
            <person name="Sodergren E."/>
            <person name="Tautz D."/>
            <person name="Vattahil S."/>
            <person name="Villasana D."/>
            <person name="White C.S."/>
            <person name="Wright R."/>
            <person name="Park Y."/>
            <person name="Beeman R.W."/>
            <person name="Lord J."/>
            <person name="Oppert B."/>
            <person name="Lorenzen M."/>
            <person name="Brown S."/>
            <person name="Wang L."/>
            <person name="Savard J."/>
            <person name="Tautz D."/>
            <person name="Richards S."/>
            <person name="Weinstock G."/>
            <person name="Gibbs R.A."/>
            <person name="Liu Y."/>
            <person name="Worley K."/>
            <person name="Weinstock G."/>
            <person name="Elsik C.G."/>
            <person name="Reese J.T."/>
            <person name="Elhaik E."/>
            <person name="Landan G."/>
            <person name="Graur D."/>
            <person name="Arensburger P."/>
            <person name="Atkinson P."/>
            <person name="Beeman R.W."/>
            <person name="Beidler J."/>
            <person name="Brown S.J."/>
            <person name="Demuth J.P."/>
            <person name="Drury D.W."/>
            <person name="Du Y.Z."/>
            <person name="Fujiwara H."/>
            <person name="Lorenzen M."/>
            <person name="Maselli V."/>
            <person name="Osanai M."/>
            <person name="Park Y."/>
            <person name="Robertson H.M."/>
            <person name="Tu Z."/>
            <person name="Wang J.J."/>
            <person name="Wang S."/>
            <person name="Richards S."/>
            <person name="Song H."/>
            <person name="Zhang L."/>
            <person name="Sodergren E."/>
            <person name="Werner D."/>
            <person name="Stanke M."/>
            <person name="Morgenstern B."/>
            <person name="Solovyev V."/>
            <person name="Kosarev P."/>
            <person name="Brown G."/>
            <person name="Chen H.C."/>
            <person name="Ermolaeva O."/>
            <person name="Hlavina W."/>
            <person name="Kapustin Y."/>
            <person name="Kiryutin B."/>
            <person name="Kitts P."/>
            <person name="Maglott D."/>
            <person name="Pruitt K."/>
            <person name="Sapojnikov V."/>
            <person name="Souvorov A."/>
            <person name="Mackey A.J."/>
            <person name="Waterhouse R.M."/>
            <person name="Wyder S."/>
            <person name="Zdobnov E.M."/>
            <person name="Zdobnov E.M."/>
            <person name="Wyder S."/>
            <person name="Kriventseva E.V."/>
            <person name="Kadowaki T."/>
            <person name="Bork P."/>
            <person name="Aranda M."/>
            <person name="Bao R."/>
            <person name="Beermann A."/>
            <person name="Berns N."/>
            <person name="Bolognesi R."/>
            <person name="Bonneton F."/>
            <person name="Bopp D."/>
            <person name="Brown S.J."/>
            <person name="Bucher G."/>
            <person name="Butts T."/>
            <person name="Chaumot A."/>
            <person name="Denell R.E."/>
            <person name="Ferrier D.E."/>
            <person name="Friedrich M."/>
            <person name="Gordon C.M."/>
            <person name="Jindra M."/>
            <person name="Klingler M."/>
            <person name="Lan Q."/>
            <person name="Lattorff H.M."/>
            <person name="Laudet V."/>
            <person name="von Levetsow C."/>
            <person name="Liu Z."/>
            <person name="Lutz R."/>
            <person name="Lynch J.A."/>
            <person name="da Fonseca R.N."/>
            <person name="Posnien N."/>
            <person name="Reuter R."/>
            <person name="Roth S."/>
            <person name="Savard J."/>
            <person name="Schinko J.B."/>
            <person name="Schmitt C."/>
            <person name="Schoppmeier M."/>
            <person name="Schroder R."/>
            <person name="Shippy T.D."/>
            <person name="Simonnet F."/>
            <person name="Marques-Souza H."/>
            <person name="Tautz D."/>
            <person name="Tomoyasu Y."/>
            <person name="Trauner J."/>
            <person name="Van der Zee M."/>
            <person name="Vervoort M."/>
            <person name="Wittkopp N."/>
            <person name="Wimmer E.A."/>
            <person name="Yang X."/>
            <person name="Jones A.K."/>
            <person name="Sattelle D.B."/>
            <person name="Ebert P.R."/>
            <person name="Nelson D."/>
            <person name="Scott J.G."/>
            <person name="Beeman R.W."/>
            <person name="Muthukrishnan S."/>
            <person name="Kramer K.J."/>
            <person name="Arakane Y."/>
            <person name="Beeman R.W."/>
            <person name="Zhu Q."/>
            <person name="Hogenkamp D."/>
            <person name="Dixit R."/>
            <person name="Oppert B."/>
            <person name="Jiang H."/>
            <person name="Zou Z."/>
            <person name="Marshall J."/>
            <person name="Elpidina E."/>
            <person name="Vinokurov K."/>
            <person name="Oppert C."/>
            <person name="Zou Z."/>
            <person name="Evans J."/>
            <person name="Lu Z."/>
            <person name="Zhao P."/>
            <person name="Sumathipala N."/>
            <person name="Altincicek B."/>
            <person name="Vilcinskas A."/>
            <person name="Williams M."/>
            <person name="Hultmark D."/>
            <person name="Hetru C."/>
            <person name="Jiang H."/>
            <person name="Grimmelikhuijzen C.J."/>
            <person name="Hauser F."/>
            <person name="Cazzamali G."/>
            <person name="Williamson M."/>
            <person name="Park Y."/>
            <person name="Li B."/>
            <person name="Tanaka Y."/>
            <person name="Predel R."/>
            <person name="Neupert S."/>
            <person name="Schachtner J."/>
            <person name="Verleyen P."/>
            <person name="Raible F."/>
            <person name="Bork P."/>
            <person name="Friedrich M."/>
            <person name="Walden K.K."/>
            <person name="Robertson H.M."/>
            <person name="Angeli S."/>
            <person name="Foret S."/>
            <person name="Bucher G."/>
            <person name="Schuetz S."/>
            <person name="Maleszka R."/>
            <person name="Wimmer E.A."/>
            <person name="Beeman R.W."/>
            <person name="Lorenzen M."/>
            <person name="Tomoyasu Y."/>
            <person name="Miller S.C."/>
            <person name="Grossmann D."/>
            <person name="Bucher G."/>
        </authorList>
    </citation>
    <scope>NUCLEOTIDE SEQUENCE [LARGE SCALE GENOMIC DNA]</scope>
    <source>
        <strain evidence="1 2">Georgia GA2</strain>
    </source>
</reference>
<organism evidence="1 2">
    <name type="scientific">Tribolium castaneum</name>
    <name type="common">Red flour beetle</name>
    <dbReference type="NCBI Taxonomy" id="7070"/>
    <lineage>
        <taxon>Eukaryota</taxon>
        <taxon>Metazoa</taxon>
        <taxon>Ecdysozoa</taxon>
        <taxon>Arthropoda</taxon>
        <taxon>Hexapoda</taxon>
        <taxon>Insecta</taxon>
        <taxon>Pterygota</taxon>
        <taxon>Neoptera</taxon>
        <taxon>Endopterygota</taxon>
        <taxon>Coleoptera</taxon>
        <taxon>Polyphaga</taxon>
        <taxon>Cucujiformia</taxon>
        <taxon>Tenebrionidae</taxon>
        <taxon>Tenebrionidae incertae sedis</taxon>
        <taxon>Tribolium</taxon>
    </lineage>
</organism>
<dbReference type="AlphaFoldDB" id="A0A139WG91"/>
<proteinExistence type="predicted"/>
<protein>
    <submittedName>
        <fullName evidence="1">Uncharacterized protein</fullName>
    </submittedName>
</protein>
<reference evidence="1 2" key="2">
    <citation type="journal article" date="2010" name="Nucleic Acids Res.">
        <title>BeetleBase in 2010: revisions to provide comprehensive genomic information for Tribolium castaneum.</title>
        <authorList>
            <person name="Kim H.S."/>
            <person name="Murphy T."/>
            <person name="Xia J."/>
            <person name="Caragea D."/>
            <person name="Park Y."/>
            <person name="Beeman R.W."/>
            <person name="Lorenzen M.D."/>
            <person name="Butcher S."/>
            <person name="Manak J.R."/>
            <person name="Brown S.J."/>
        </authorList>
    </citation>
    <scope>GENOME REANNOTATION</scope>
    <source>
        <strain evidence="1 2">Georgia GA2</strain>
    </source>
</reference>
<gene>
    <name evidence="1" type="primary">AUGUSTUS-3.0.2_34747</name>
    <name evidence="1" type="ORF">TcasGA2_TC034747</name>
</gene>
<dbReference type="InParanoid" id="A0A139WG91"/>
<evidence type="ECO:0000313" key="2">
    <source>
        <dbReference type="Proteomes" id="UP000007266"/>
    </source>
</evidence>
<evidence type="ECO:0000313" key="1">
    <source>
        <dbReference type="EMBL" id="KYB26914.1"/>
    </source>
</evidence>
<name>A0A139WG91_TRICA</name>
<dbReference type="KEGG" id="tca:103313457"/>